<sequence>MGRSGVLKLTIPTNSGATKSGSKRPSDVVVVPEKEVARDQRKLKGIQVDPPVSQKRQKTTELSSSAQYSPHSTSSAEPARRALLTIAEGLAVPSEYVRNPSGIATTSETRHLPGVTARCFFAAQFGISQLILTTERLLDDLGDRETRILSLEEQLKEGREGFLRELRDEILKEQEAASQVKDAELQTAREELAKAASELEQAKKAAQDAAARESQLQDRVKELESSMTQLEVQREVDIAEVRAGAVANFYESDSSRRPMRLSTRSCCVTLWPPSDTCSAESIPT</sequence>
<accession>A0AAV2GMB9</accession>
<name>A0AAV2GMB9_9ROSI</name>
<gene>
    <name evidence="3" type="ORF">LTRI10_LOCUS50260</name>
</gene>
<dbReference type="AlphaFoldDB" id="A0AAV2GMB9"/>
<protein>
    <submittedName>
        <fullName evidence="3">Uncharacterized protein</fullName>
    </submittedName>
</protein>
<feature type="compositionally biased region" description="Polar residues" evidence="2">
    <location>
        <begin position="60"/>
        <end position="76"/>
    </location>
</feature>
<evidence type="ECO:0000256" key="1">
    <source>
        <dbReference type="SAM" id="Coils"/>
    </source>
</evidence>
<dbReference type="EMBL" id="OZ034822">
    <property type="protein sequence ID" value="CAL1410873.1"/>
    <property type="molecule type" value="Genomic_DNA"/>
</dbReference>
<proteinExistence type="predicted"/>
<evidence type="ECO:0000256" key="2">
    <source>
        <dbReference type="SAM" id="MobiDB-lite"/>
    </source>
</evidence>
<evidence type="ECO:0000313" key="4">
    <source>
        <dbReference type="Proteomes" id="UP001497516"/>
    </source>
</evidence>
<keyword evidence="4" id="KW-1185">Reference proteome</keyword>
<dbReference type="Proteomes" id="UP001497516">
    <property type="component" value="Chromosome 9"/>
</dbReference>
<evidence type="ECO:0000313" key="3">
    <source>
        <dbReference type="EMBL" id="CAL1410873.1"/>
    </source>
</evidence>
<feature type="coiled-coil region" evidence="1">
    <location>
        <begin position="163"/>
        <end position="233"/>
    </location>
</feature>
<organism evidence="3 4">
    <name type="scientific">Linum trigynum</name>
    <dbReference type="NCBI Taxonomy" id="586398"/>
    <lineage>
        <taxon>Eukaryota</taxon>
        <taxon>Viridiplantae</taxon>
        <taxon>Streptophyta</taxon>
        <taxon>Embryophyta</taxon>
        <taxon>Tracheophyta</taxon>
        <taxon>Spermatophyta</taxon>
        <taxon>Magnoliopsida</taxon>
        <taxon>eudicotyledons</taxon>
        <taxon>Gunneridae</taxon>
        <taxon>Pentapetalae</taxon>
        <taxon>rosids</taxon>
        <taxon>fabids</taxon>
        <taxon>Malpighiales</taxon>
        <taxon>Linaceae</taxon>
        <taxon>Linum</taxon>
    </lineage>
</organism>
<feature type="compositionally biased region" description="Polar residues" evidence="2">
    <location>
        <begin position="11"/>
        <end position="20"/>
    </location>
</feature>
<feature type="compositionally biased region" description="Basic and acidic residues" evidence="2">
    <location>
        <begin position="32"/>
        <end position="42"/>
    </location>
</feature>
<keyword evidence="1" id="KW-0175">Coiled coil</keyword>
<feature type="region of interest" description="Disordered" evidence="2">
    <location>
        <begin position="1"/>
        <end position="77"/>
    </location>
</feature>
<reference evidence="3 4" key="1">
    <citation type="submission" date="2024-04" db="EMBL/GenBank/DDBJ databases">
        <authorList>
            <person name="Fracassetti M."/>
        </authorList>
    </citation>
    <scope>NUCLEOTIDE SEQUENCE [LARGE SCALE GENOMIC DNA]</scope>
</reference>